<feature type="transmembrane region" description="Helical" evidence="13">
    <location>
        <begin position="167"/>
        <end position="189"/>
    </location>
</feature>
<dbReference type="GO" id="GO:0016020">
    <property type="term" value="C:membrane"/>
    <property type="evidence" value="ECO:0007669"/>
    <property type="project" value="UniProtKB-SubCell"/>
</dbReference>
<dbReference type="SMART" id="SM00387">
    <property type="entry name" value="HATPase_c"/>
    <property type="match status" value="1"/>
</dbReference>
<dbReference type="GO" id="GO:0005524">
    <property type="term" value="F:ATP binding"/>
    <property type="evidence" value="ECO:0007669"/>
    <property type="project" value="UniProtKB-KW"/>
</dbReference>
<dbReference type="InterPro" id="IPR011712">
    <property type="entry name" value="Sig_transdc_His_kin_sub3_dim/P"/>
</dbReference>
<keyword evidence="7" id="KW-0547">Nucleotide-binding</keyword>
<evidence type="ECO:0000256" key="1">
    <source>
        <dbReference type="ARBA" id="ARBA00000085"/>
    </source>
</evidence>
<dbReference type="GO" id="GO:0000155">
    <property type="term" value="F:phosphorelay sensor kinase activity"/>
    <property type="evidence" value="ECO:0007669"/>
    <property type="project" value="InterPro"/>
</dbReference>
<evidence type="ECO:0000313" key="15">
    <source>
        <dbReference type="EMBL" id="SDY87505.1"/>
    </source>
</evidence>
<accession>A0A1H3NGA5</accession>
<dbReference type="InterPro" id="IPR050482">
    <property type="entry name" value="Sensor_HK_TwoCompSys"/>
</dbReference>
<keyword evidence="8 15" id="KW-0418">Kinase</keyword>
<evidence type="ECO:0000259" key="14">
    <source>
        <dbReference type="PROSITE" id="PS50885"/>
    </source>
</evidence>
<keyword evidence="9" id="KW-0067">ATP-binding</keyword>
<sequence>MVRVRMGLLGRVLVGAGVPTLVAAAAFVTMLGSISDVRDAQGRVATSQEAVIAAEGLSRAVGDVALAQRGRLLGVADSASAELAAADRVRAQASALAELALEGPGEQSRVADLTAASDAYLRRSQRGADPAAVLLAAVDHRLDAFLAQERAVAAEQEREASAATARAVTAAGIGLAASLVALLLVAIYLTRTVSLPIRRAGVVAGRFAGGDLDARLRVTGVGEVGDLQRALNAMAAGLASARAELTASRTRIVAADFRARRSIERDLHDGLQQRLVALALDLRALSADTPSALRPQVDEVTEGLVEATEELRDFVHGIQPAALTDSGLGAALRTLARRAALPVEVRADLADRLPADVESAAYYFVSEALTNATKHASASYVEVSVTVVAGLLEVVVRDDGVGGADRSAGTGLVGLADRIEALGGRFTLVSPPGEGTTLTATMPGQRGGPATG</sequence>
<dbReference type="CDD" id="cd06225">
    <property type="entry name" value="HAMP"/>
    <property type="match status" value="1"/>
</dbReference>
<gene>
    <name evidence="15" type="ORF">SAMN05421684_2030</name>
</gene>
<keyword evidence="11" id="KW-0902">Two-component regulatory system</keyword>
<evidence type="ECO:0000313" key="16">
    <source>
        <dbReference type="Proteomes" id="UP000199632"/>
    </source>
</evidence>
<feature type="region of interest" description="Disordered" evidence="12">
    <location>
        <begin position="432"/>
        <end position="452"/>
    </location>
</feature>
<dbReference type="InterPro" id="IPR003660">
    <property type="entry name" value="HAMP_dom"/>
</dbReference>
<evidence type="ECO:0000256" key="3">
    <source>
        <dbReference type="ARBA" id="ARBA00012438"/>
    </source>
</evidence>
<evidence type="ECO:0000256" key="2">
    <source>
        <dbReference type="ARBA" id="ARBA00004370"/>
    </source>
</evidence>
<name>A0A1H3NGA5_9ACTN</name>
<evidence type="ECO:0000256" key="6">
    <source>
        <dbReference type="ARBA" id="ARBA00022692"/>
    </source>
</evidence>
<dbReference type="PROSITE" id="PS50885">
    <property type="entry name" value="HAMP"/>
    <property type="match status" value="1"/>
</dbReference>
<dbReference type="Pfam" id="PF02518">
    <property type="entry name" value="HATPase_c"/>
    <property type="match status" value="1"/>
</dbReference>
<evidence type="ECO:0000256" key="4">
    <source>
        <dbReference type="ARBA" id="ARBA00022553"/>
    </source>
</evidence>
<dbReference type="Proteomes" id="UP000199632">
    <property type="component" value="Unassembled WGS sequence"/>
</dbReference>
<dbReference type="Gene3D" id="3.30.565.10">
    <property type="entry name" value="Histidine kinase-like ATPase, C-terminal domain"/>
    <property type="match status" value="1"/>
</dbReference>
<evidence type="ECO:0000256" key="8">
    <source>
        <dbReference type="ARBA" id="ARBA00022777"/>
    </source>
</evidence>
<dbReference type="CDD" id="cd16917">
    <property type="entry name" value="HATPase_UhpB-NarQ-NarX-like"/>
    <property type="match status" value="1"/>
</dbReference>
<dbReference type="GO" id="GO:0046983">
    <property type="term" value="F:protein dimerization activity"/>
    <property type="evidence" value="ECO:0007669"/>
    <property type="project" value="InterPro"/>
</dbReference>
<dbReference type="InterPro" id="IPR003594">
    <property type="entry name" value="HATPase_dom"/>
</dbReference>
<dbReference type="AlphaFoldDB" id="A0A1H3NGA5"/>
<evidence type="ECO:0000256" key="9">
    <source>
        <dbReference type="ARBA" id="ARBA00022840"/>
    </source>
</evidence>
<keyword evidence="6 13" id="KW-0812">Transmembrane</keyword>
<protein>
    <recommendedName>
        <fullName evidence="3">histidine kinase</fullName>
        <ecNumber evidence="3">2.7.13.3</ecNumber>
    </recommendedName>
</protein>
<dbReference type="SMART" id="SM00304">
    <property type="entry name" value="HAMP"/>
    <property type="match status" value="1"/>
</dbReference>
<keyword evidence="10 13" id="KW-1133">Transmembrane helix</keyword>
<evidence type="ECO:0000256" key="11">
    <source>
        <dbReference type="ARBA" id="ARBA00023012"/>
    </source>
</evidence>
<evidence type="ECO:0000256" key="13">
    <source>
        <dbReference type="SAM" id="Phobius"/>
    </source>
</evidence>
<dbReference type="SUPFAM" id="SSF55874">
    <property type="entry name" value="ATPase domain of HSP90 chaperone/DNA topoisomerase II/histidine kinase"/>
    <property type="match status" value="1"/>
</dbReference>
<dbReference type="EMBL" id="FNQB01000001">
    <property type="protein sequence ID" value="SDY87505.1"/>
    <property type="molecule type" value="Genomic_DNA"/>
</dbReference>
<dbReference type="Gene3D" id="1.20.5.1930">
    <property type="match status" value="1"/>
</dbReference>
<dbReference type="SUPFAM" id="SSF158472">
    <property type="entry name" value="HAMP domain-like"/>
    <property type="match status" value="1"/>
</dbReference>
<evidence type="ECO:0000256" key="7">
    <source>
        <dbReference type="ARBA" id="ARBA00022741"/>
    </source>
</evidence>
<dbReference type="Pfam" id="PF00672">
    <property type="entry name" value="HAMP"/>
    <property type="match status" value="1"/>
</dbReference>
<reference evidence="16" key="1">
    <citation type="submission" date="2016-10" db="EMBL/GenBank/DDBJ databases">
        <authorList>
            <person name="Varghese N."/>
            <person name="Submissions S."/>
        </authorList>
    </citation>
    <scope>NUCLEOTIDE SEQUENCE [LARGE SCALE GENOMIC DNA]</scope>
    <source>
        <strain evidence="16">DSM 44718</strain>
    </source>
</reference>
<keyword evidence="5" id="KW-0808">Transferase</keyword>
<keyword evidence="13" id="KW-0472">Membrane</keyword>
<dbReference type="Pfam" id="PF07730">
    <property type="entry name" value="HisKA_3"/>
    <property type="match status" value="1"/>
</dbReference>
<evidence type="ECO:0000256" key="5">
    <source>
        <dbReference type="ARBA" id="ARBA00022679"/>
    </source>
</evidence>
<evidence type="ECO:0000256" key="10">
    <source>
        <dbReference type="ARBA" id="ARBA00022989"/>
    </source>
</evidence>
<evidence type="ECO:0000256" key="12">
    <source>
        <dbReference type="SAM" id="MobiDB-lite"/>
    </source>
</evidence>
<dbReference type="PANTHER" id="PTHR24421">
    <property type="entry name" value="NITRATE/NITRITE SENSOR PROTEIN NARX-RELATED"/>
    <property type="match status" value="1"/>
</dbReference>
<comment type="catalytic activity">
    <reaction evidence="1">
        <text>ATP + protein L-histidine = ADP + protein N-phospho-L-histidine.</text>
        <dbReference type="EC" id="2.7.13.3"/>
    </reaction>
</comment>
<dbReference type="PANTHER" id="PTHR24421:SF10">
    <property type="entry name" value="NITRATE_NITRITE SENSOR PROTEIN NARQ"/>
    <property type="match status" value="1"/>
</dbReference>
<organism evidence="15 16">
    <name type="scientific">Asanoa ishikariensis</name>
    <dbReference type="NCBI Taxonomy" id="137265"/>
    <lineage>
        <taxon>Bacteria</taxon>
        <taxon>Bacillati</taxon>
        <taxon>Actinomycetota</taxon>
        <taxon>Actinomycetes</taxon>
        <taxon>Micromonosporales</taxon>
        <taxon>Micromonosporaceae</taxon>
        <taxon>Asanoa</taxon>
    </lineage>
</organism>
<comment type="subcellular location">
    <subcellularLocation>
        <location evidence="2">Membrane</location>
    </subcellularLocation>
</comment>
<dbReference type="InterPro" id="IPR036890">
    <property type="entry name" value="HATPase_C_sf"/>
</dbReference>
<dbReference type="EC" id="2.7.13.3" evidence="3"/>
<dbReference type="STRING" id="137265.SAMN05421684_2030"/>
<feature type="domain" description="HAMP" evidence="14">
    <location>
        <begin position="191"/>
        <end position="243"/>
    </location>
</feature>
<keyword evidence="16" id="KW-1185">Reference proteome</keyword>
<keyword evidence="4" id="KW-0597">Phosphoprotein</keyword>
<dbReference type="Gene3D" id="6.10.340.10">
    <property type="match status" value="1"/>
</dbReference>
<proteinExistence type="predicted"/>